<dbReference type="SUPFAM" id="SSF51703">
    <property type="entry name" value="Cobalamin (vitamin B12)-dependent enzymes"/>
    <property type="match status" value="1"/>
</dbReference>
<evidence type="ECO:0000313" key="4">
    <source>
        <dbReference type="EMBL" id="CAA9548556.1"/>
    </source>
</evidence>
<reference evidence="4" key="1">
    <citation type="submission" date="2020-02" db="EMBL/GenBank/DDBJ databases">
        <authorList>
            <person name="Meier V. D."/>
        </authorList>
    </citation>
    <scope>NUCLEOTIDE SEQUENCE</scope>
    <source>
        <strain evidence="4">AVDCRST_MAG73</strain>
    </source>
</reference>
<proteinExistence type="predicted"/>
<dbReference type="GO" id="GO:0004494">
    <property type="term" value="F:methylmalonyl-CoA mutase activity"/>
    <property type="evidence" value="ECO:0007669"/>
    <property type="project" value="UniProtKB-EC"/>
</dbReference>
<dbReference type="PANTHER" id="PTHR48101">
    <property type="entry name" value="METHYLMALONYL-COA MUTASE, MITOCHONDRIAL-RELATED"/>
    <property type="match status" value="1"/>
</dbReference>
<dbReference type="NCBIfam" id="TIGR00641">
    <property type="entry name" value="acid_CoA_mut_N"/>
    <property type="match status" value="1"/>
</dbReference>
<dbReference type="InterPro" id="IPR016176">
    <property type="entry name" value="Cbl-dep_enz_cat"/>
</dbReference>
<gene>
    <name evidence="4" type="ORF">AVDCRST_MAG73-2655</name>
</gene>
<evidence type="ECO:0000256" key="1">
    <source>
        <dbReference type="ARBA" id="ARBA00023235"/>
    </source>
</evidence>
<dbReference type="Pfam" id="PF01642">
    <property type="entry name" value="MM_CoA_mutase"/>
    <property type="match status" value="1"/>
</dbReference>
<evidence type="ECO:0000259" key="3">
    <source>
        <dbReference type="Pfam" id="PF01642"/>
    </source>
</evidence>
<dbReference type="InterPro" id="IPR006098">
    <property type="entry name" value="MMCoA_mutase_a_cat"/>
</dbReference>
<dbReference type="InterPro" id="IPR006099">
    <property type="entry name" value="MeMalonylCoA_mutase_a/b_cat"/>
</dbReference>
<dbReference type="EMBL" id="CADCWE010000176">
    <property type="protein sequence ID" value="CAA9548556.1"/>
    <property type="molecule type" value="Genomic_DNA"/>
</dbReference>
<sequence>MTTPITTDSGIPIAPLYRSPETPAPLPDPGVFPYVRGIYPTMYRGRRWTMRQYAGFSSAEESNARYRLLMERGTTGLSVAFDLPTQLGLDSDDERAFGEVGRVGVAISTLDDMRRLFAGIDQTAVTTSMTINAPAAILLLLYQIVAEEHGADPNKLGGTIQNDILKEYAARGTYIFPPRPSMRLVTDTFAYCRDHLPAWNTISVSGYHIREAGSSAAQEIAFTLANGLAYLDEAVAAGLAVDDVAPRFSFFFAAHSRLFEEAAKFRAARRLWATLVRERFGAQDPRSLMVRFHTQTGGVTLTAQQPLNNVVRVAYQSLAAVLGGTQSLHTNGYDEALAIPTEAAATLALRTQQILAEETGVAEVADPLGGSYYVESLTDALEAKAREWLARVDERGGAVAAIESGFIQNAIGENAYRLELARELGEDVVVGVNKHVADSATPVPIQRIDQVAVERQVARVTAFKAAQDRARVDAALTDVAAAATGTENLLPPMKGALRAGATVGQVAGALGGVFGEYRPGN</sequence>
<dbReference type="PANTHER" id="PTHR48101:SF1">
    <property type="entry name" value="METHYLMALONYL-COA MUTASE, LARGE SUBUNIT"/>
    <property type="match status" value="1"/>
</dbReference>
<dbReference type="Gene3D" id="3.20.20.240">
    <property type="entry name" value="Methylmalonyl-CoA mutase"/>
    <property type="match status" value="1"/>
</dbReference>
<feature type="domain" description="Methylmalonyl-CoA mutase alpha/beta chain catalytic" evidence="3">
    <location>
        <begin position="7"/>
        <end position="516"/>
    </location>
</feature>
<keyword evidence="1 4" id="KW-0413">Isomerase</keyword>
<protein>
    <submittedName>
        <fullName evidence="4">Methylmalonyl-CoA mutase</fullName>
        <ecNumber evidence="4">5.4.99.2</ecNumber>
    </submittedName>
</protein>
<accession>A0A6J4UHX3</accession>
<dbReference type="AlphaFoldDB" id="A0A6J4UHX3"/>
<dbReference type="EC" id="5.4.99.2" evidence="4"/>
<feature type="region of interest" description="Disordered" evidence="2">
    <location>
        <begin position="1"/>
        <end position="22"/>
    </location>
</feature>
<organism evidence="4">
    <name type="scientific">uncultured Thermomicrobiales bacterium</name>
    <dbReference type="NCBI Taxonomy" id="1645740"/>
    <lineage>
        <taxon>Bacteria</taxon>
        <taxon>Pseudomonadati</taxon>
        <taxon>Thermomicrobiota</taxon>
        <taxon>Thermomicrobia</taxon>
        <taxon>Thermomicrobiales</taxon>
        <taxon>environmental samples</taxon>
    </lineage>
</organism>
<evidence type="ECO:0000256" key="2">
    <source>
        <dbReference type="SAM" id="MobiDB-lite"/>
    </source>
</evidence>
<dbReference type="GO" id="GO:0031419">
    <property type="term" value="F:cobalamin binding"/>
    <property type="evidence" value="ECO:0007669"/>
    <property type="project" value="InterPro"/>
</dbReference>
<name>A0A6J4UHX3_9BACT</name>